<organism evidence="3 4">
    <name type="scientific">Bradyrhizobium commune</name>
    <dbReference type="NCBI Taxonomy" id="83627"/>
    <lineage>
        <taxon>Bacteria</taxon>
        <taxon>Pseudomonadati</taxon>
        <taxon>Pseudomonadota</taxon>
        <taxon>Alphaproteobacteria</taxon>
        <taxon>Hyphomicrobiales</taxon>
        <taxon>Nitrobacteraceae</taxon>
        <taxon>Bradyrhizobium</taxon>
    </lineage>
</organism>
<accession>A0A7S9D3E1</accession>
<keyword evidence="3" id="KW-0012">Acyltransferase</keyword>
<dbReference type="KEGG" id="bcou:IC761_28770"/>
<dbReference type="EMBL" id="CP061379">
    <property type="protein sequence ID" value="QPF90459.1"/>
    <property type="molecule type" value="Genomic_DNA"/>
</dbReference>
<feature type="transmembrane region" description="Helical" evidence="1">
    <location>
        <begin position="300"/>
        <end position="320"/>
    </location>
</feature>
<feature type="domain" description="Acyltransferase 3" evidence="2">
    <location>
        <begin position="19"/>
        <end position="347"/>
    </location>
</feature>
<dbReference type="PANTHER" id="PTHR23028">
    <property type="entry name" value="ACETYLTRANSFERASE"/>
    <property type="match status" value="1"/>
</dbReference>
<evidence type="ECO:0000313" key="3">
    <source>
        <dbReference type="EMBL" id="QPF90459.1"/>
    </source>
</evidence>
<feature type="transmembrane region" description="Helical" evidence="1">
    <location>
        <begin position="69"/>
        <end position="87"/>
    </location>
</feature>
<feature type="transmembrane region" description="Helical" evidence="1">
    <location>
        <begin position="189"/>
        <end position="222"/>
    </location>
</feature>
<reference evidence="3 4" key="1">
    <citation type="submission" date="2020-09" db="EMBL/GenBank/DDBJ databases">
        <title>Complete genomes of bradyrhizobia occurring on native shrubby legumes in Australia.</title>
        <authorList>
            <person name="Lafay B."/>
        </authorList>
    </citation>
    <scope>NUCLEOTIDE SEQUENCE [LARGE SCALE GENOMIC DNA]</scope>
    <source>
        <strain evidence="3 4">BDV5040</strain>
    </source>
</reference>
<dbReference type="Proteomes" id="UP000594621">
    <property type="component" value="Chromosome"/>
</dbReference>
<keyword evidence="1" id="KW-0812">Transmembrane</keyword>
<feature type="transmembrane region" description="Helical" evidence="1">
    <location>
        <begin position="21"/>
        <end position="39"/>
    </location>
</feature>
<keyword evidence="3" id="KW-0808">Transferase</keyword>
<dbReference type="AlphaFoldDB" id="A0A7S9D3E1"/>
<dbReference type="PANTHER" id="PTHR23028:SF53">
    <property type="entry name" value="ACYL_TRANSF_3 DOMAIN-CONTAINING PROTEIN"/>
    <property type="match status" value="1"/>
</dbReference>
<dbReference type="GO" id="GO:0016747">
    <property type="term" value="F:acyltransferase activity, transferring groups other than amino-acyl groups"/>
    <property type="evidence" value="ECO:0007669"/>
    <property type="project" value="InterPro"/>
</dbReference>
<dbReference type="GO" id="GO:0000271">
    <property type="term" value="P:polysaccharide biosynthetic process"/>
    <property type="evidence" value="ECO:0007669"/>
    <property type="project" value="TreeGrafter"/>
</dbReference>
<dbReference type="InterPro" id="IPR002656">
    <property type="entry name" value="Acyl_transf_3_dom"/>
</dbReference>
<feature type="transmembrane region" description="Helical" evidence="1">
    <location>
        <begin position="234"/>
        <end position="255"/>
    </location>
</feature>
<feature type="transmembrane region" description="Helical" evidence="1">
    <location>
        <begin position="326"/>
        <end position="347"/>
    </location>
</feature>
<proteinExistence type="predicted"/>
<evidence type="ECO:0000313" key="4">
    <source>
        <dbReference type="Proteomes" id="UP000594621"/>
    </source>
</evidence>
<feature type="transmembrane region" description="Helical" evidence="1">
    <location>
        <begin position="164"/>
        <end position="183"/>
    </location>
</feature>
<dbReference type="RefSeq" id="WP_195800048.1">
    <property type="nucleotide sequence ID" value="NZ_CP061379.1"/>
</dbReference>
<keyword evidence="1" id="KW-1133">Transmembrane helix</keyword>
<feature type="transmembrane region" description="Helical" evidence="1">
    <location>
        <begin position="261"/>
        <end position="279"/>
    </location>
</feature>
<feature type="transmembrane region" description="Helical" evidence="1">
    <location>
        <begin position="108"/>
        <end position="127"/>
    </location>
</feature>
<dbReference type="Pfam" id="PF01757">
    <property type="entry name" value="Acyl_transf_3"/>
    <property type="match status" value="1"/>
</dbReference>
<evidence type="ECO:0000256" key="1">
    <source>
        <dbReference type="SAM" id="Phobius"/>
    </source>
</evidence>
<gene>
    <name evidence="3" type="ORF">IC761_28770</name>
</gene>
<evidence type="ECO:0000259" key="2">
    <source>
        <dbReference type="Pfam" id="PF01757"/>
    </source>
</evidence>
<sequence>MRLEIKPAAAAVRSNKLLGLELLRFLTAFAILLFHYRQFAFVGDREVGLIQDRLPIYWLFGPLYHSGPYAVRVFWCISGFIFFWKYRDAVAGRLLDGWRFFVLRFSRLYPLHVVTLLFVAALQPLYFQLTGYFFVYQHNDALHFLLQLLMASNATTQEALSFNGPIWSISVEVLVYFFFFVMLLATRSWLLNLVVIAISLMIPGQIADCFAFFYAGGLAAMARQLVTSRTIHPLAVEGASWLAASVLLLCGYWFTNGHLESIGLPVMLISTPVLLYSLSREVILPARLRQVVETVGNMTYSSYLLQFPIQLTMMLGFSLIRAPVPLYGNAFFALFVGTTLLASYLTYRYFEEPAQRLVRDALLQPRAAGAFIASP</sequence>
<name>A0A7S9D3E1_9BRAD</name>
<keyword evidence="1" id="KW-0472">Membrane</keyword>
<keyword evidence="4" id="KW-1185">Reference proteome</keyword>
<protein>
    <submittedName>
        <fullName evidence="3">Acyltransferase</fullName>
    </submittedName>
</protein>
<dbReference type="GO" id="GO:0016020">
    <property type="term" value="C:membrane"/>
    <property type="evidence" value="ECO:0007669"/>
    <property type="project" value="TreeGrafter"/>
</dbReference>
<dbReference type="InterPro" id="IPR050879">
    <property type="entry name" value="Acyltransferase_3"/>
</dbReference>